<dbReference type="Proteomes" id="UP000265515">
    <property type="component" value="Unassembled WGS sequence"/>
</dbReference>
<comment type="caution">
    <text evidence="1">The sequence shown here is derived from an EMBL/GenBank/DDBJ whole genome shotgun (WGS) entry which is preliminary data.</text>
</comment>
<dbReference type="Gramene" id="GBG92373">
    <property type="protein sequence ID" value="GBG92373"/>
    <property type="gene ID" value="CBR_g55281"/>
</dbReference>
<name>A0A388MCY9_CHABU</name>
<sequence length="75" mass="8022">MSAKLPAVVFIRRRSEFVVGAERAQPTKTARAPAVTFPSAAAMGVRMPTRVKLDVAASSRSGMAFVAGEHIGHWK</sequence>
<protein>
    <submittedName>
        <fullName evidence="1">Uncharacterized protein</fullName>
    </submittedName>
</protein>
<gene>
    <name evidence="1" type="ORF">CBR_g55281</name>
</gene>
<organism evidence="1 2">
    <name type="scientific">Chara braunii</name>
    <name type="common">Braun's stonewort</name>
    <dbReference type="NCBI Taxonomy" id="69332"/>
    <lineage>
        <taxon>Eukaryota</taxon>
        <taxon>Viridiplantae</taxon>
        <taxon>Streptophyta</taxon>
        <taxon>Charophyceae</taxon>
        <taxon>Charales</taxon>
        <taxon>Characeae</taxon>
        <taxon>Chara</taxon>
    </lineage>
</organism>
<accession>A0A388MCY9</accession>
<dbReference type="AlphaFoldDB" id="A0A388MCY9"/>
<proteinExistence type="predicted"/>
<keyword evidence="2" id="KW-1185">Reference proteome</keyword>
<dbReference type="EMBL" id="BFEA01001046">
    <property type="protein sequence ID" value="GBG92373.1"/>
    <property type="molecule type" value="Genomic_DNA"/>
</dbReference>
<evidence type="ECO:0000313" key="1">
    <source>
        <dbReference type="EMBL" id="GBG92373.1"/>
    </source>
</evidence>
<reference evidence="1 2" key="1">
    <citation type="journal article" date="2018" name="Cell">
        <title>The Chara Genome: Secondary Complexity and Implications for Plant Terrestrialization.</title>
        <authorList>
            <person name="Nishiyama T."/>
            <person name="Sakayama H."/>
            <person name="Vries J.D."/>
            <person name="Buschmann H."/>
            <person name="Saint-Marcoux D."/>
            <person name="Ullrich K.K."/>
            <person name="Haas F.B."/>
            <person name="Vanderstraeten L."/>
            <person name="Becker D."/>
            <person name="Lang D."/>
            <person name="Vosolsobe S."/>
            <person name="Rombauts S."/>
            <person name="Wilhelmsson P.K.I."/>
            <person name="Janitza P."/>
            <person name="Kern R."/>
            <person name="Heyl A."/>
            <person name="Rumpler F."/>
            <person name="Villalobos L.I.A.C."/>
            <person name="Clay J.M."/>
            <person name="Skokan R."/>
            <person name="Toyoda A."/>
            <person name="Suzuki Y."/>
            <person name="Kagoshima H."/>
            <person name="Schijlen E."/>
            <person name="Tajeshwar N."/>
            <person name="Catarino B."/>
            <person name="Hetherington A.J."/>
            <person name="Saltykova A."/>
            <person name="Bonnot C."/>
            <person name="Breuninger H."/>
            <person name="Symeonidi A."/>
            <person name="Radhakrishnan G.V."/>
            <person name="Van Nieuwerburgh F."/>
            <person name="Deforce D."/>
            <person name="Chang C."/>
            <person name="Karol K.G."/>
            <person name="Hedrich R."/>
            <person name="Ulvskov P."/>
            <person name="Glockner G."/>
            <person name="Delwiche C.F."/>
            <person name="Petrasek J."/>
            <person name="Van de Peer Y."/>
            <person name="Friml J."/>
            <person name="Beilby M."/>
            <person name="Dolan L."/>
            <person name="Kohara Y."/>
            <person name="Sugano S."/>
            <person name="Fujiyama A."/>
            <person name="Delaux P.-M."/>
            <person name="Quint M."/>
            <person name="TheiBen G."/>
            <person name="Hagemann M."/>
            <person name="Harholt J."/>
            <person name="Dunand C."/>
            <person name="Zachgo S."/>
            <person name="Langdale J."/>
            <person name="Maumus F."/>
            <person name="Straeten D.V.D."/>
            <person name="Gould S.B."/>
            <person name="Rensing S.A."/>
        </authorList>
    </citation>
    <scope>NUCLEOTIDE SEQUENCE [LARGE SCALE GENOMIC DNA]</scope>
    <source>
        <strain evidence="1 2">S276</strain>
    </source>
</reference>
<evidence type="ECO:0000313" key="2">
    <source>
        <dbReference type="Proteomes" id="UP000265515"/>
    </source>
</evidence>